<proteinExistence type="inferred from homology"/>
<protein>
    <recommendedName>
        <fullName evidence="4">Large ribosomal subunit protein bL17</fullName>
    </recommendedName>
</protein>
<dbReference type="PANTHER" id="PTHR14413">
    <property type="entry name" value="RIBOSOMAL PROTEIN L17"/>
    <property type="match status" value="1"/>
</dbReference>
<dbReference type="Gene3D" id="3.90.1030.10">
    <property type="entry name" value="Ribosomal protein L17"/>
    <property type="match status" value="1"/>
</dbReference>
<evidence type="ECO:0000256" key="6">
    <source>
        <dbReference type="SAM" id="MobiDB-lite"/>
    </source>
</evidence>
<dbReference type="PANTHER" id="PTHR14413:SF16">
    <property type="entry name" value="LARGE RIBOSOMAL SUBUNIT PROTEIN BL17M"/>
    <property type="match status" value="1"/>
</dbReference>
<dbReference type="NCBIfam" id="TIGR00059">
    <property type="entry name" value="L17"/>
    <property type="match status" value="1"/>
</dbReference>
<keyword evidence="2 4" id="KW-0689">Ribosomal protein</keyword>
<feature type="compositionally biased region" description="Acidic residues" evidence="6">
    <location>
        <begin position="159"/>
        <end position="183"/>
    </location>
</feature>
<organism evidence="7 8">
    <name type="scientific">Lacihabitans lacunae</name>
    <dbReference type="NCBI Taxonomy" id="1028214"/>
    <lineage>
        <taxon>Bacteria</taxon>
        <taxon>Pseudomonadati</taxon>
        <taxon>Bacteroidota</taxon>
        <taxon>Cytophagia</taxon>
        <taxon>Cytophagales</taxon>
        <taxon>Leadbetterellaceae</taxon>
        <taxon>Lacihabitans</taxon>
    </lineage>
</organism>
<dbReference type="Pfam" id="PF01196">
    <property type="entry name" value="Ribosomal_L17"/>
    <property type="match status" value="1"/>
</dbReference>
<reference evidence="8" key="1">
    <citation type="journal article" date="2019" name="Int. J. Syst. Evol. Microbiol.">
        <title>The Global Catalogue of Microorganisms (GCM) 10K type strain sequencing project: providing services to taxonomists for standard genome sequencing and annotation.</title>
        <authorList>
            <consortium name="The Broad Institute Genomics Platform"/>
            <consortium name="The Broad Institute Genome Sequencing Center for Infectious Disease"/>
            <person name="Wu L."/>
            <person name="Ma J."/>
        </authorList>
    </citation>
    <scope>NUCLEOTIDE SEQUENCE [LARGE SCALE GENOMIC DNA]</scope>
    <source>
        <strain evidence="8">CECT 7956</strain>
    </source>
</reference>
<evidence type="ECO:0000313" key="8">
    <source>
        <dbReference type="Proteomes" id="UP001595616"/>
    </source>
</evidence>
<keyword evidence="3 4" id="KW-0687">Ribonucleoprotein</keyword>
<evidence type="ECO:0000256" key="1">
    <source>
        <dbReference type="ARBA" id="ARBA00008777"/>
    </source>
</evidence>
<dbReference type="RefSeq" id="WP_379835886.1">
    <property type="nucleotide sequence ID" value="NZ_JBHRYQ010000001.1"/>
</dbReference>
<keyword evidence="8" id="KW-1185">Reference proteome</keyword>
<feature type="region of interest" description="Disordered" evidence="6">
    <location>
        <begin position="127"/>
        <end position="183"/>
    </location>
</feature>
<dbReference type="EMBL" id="JBHRYQ010000001">
    <property type="protein sequence ID" value="MFC3810082.1"/>
    <property type="molecule type" value="Genomic_DNA"/>
</dbReference>
<evidence type="ECO:0000256" key="4">
    <source>
        <dbReference type="HAMAP-Rule" id="MF_01368"/>
    </source>
</evidence>
<comment type="similarity">
    <text evidence="1 4 5">Belongs to the bacterial ribosomal protein bL17 family.</text>
</comment>
<evidence type="ECO:0000256" key="2">
    <source>
        <dbReference type="ARBA" id="ARBA00022980"/>
    </source>
</evidence>
<dbReference type="InterPro" id="IPR047859">
    <property type="entry name" value="Ribosomal_bL17_CS"/>
</dbReference>
<dbReference type="InterPro" id="IPR036373">
    <property type="entry name" value="Ribosomal_bL17_sf"/>
</dbReference>
<feature type="compositionally biased region" description="Basic residues" evidence="6">
    <location>
        <begin position="135"/>
        <end position="144"/>
    </location>
</feature>
<comment type="subunit">
    <text evidence="4">Part of the 50S ribosomal subunit. Contacts protein L32.</text>
</comment>
<evidence type="ECO:0000313" key="7">
    <source>
        <dbReference type="EMBL" id="MFC3810082.1"/>
    </source>
</evidence>
<dbReference type="InterPro" id="IPR000456">
    <property type="entry name" value="Ribosomal_bL17"/>
</dbReference>
<dbReference type="GO" id="GO:0005840">
    <property type="term" value="C:ribosome"/>
    <property type="evidence" value="ECO:0007669"/>
    <property type="project" value="UniProtKB-KW"/>
</dbReference>
<comment type="caution">
    <text evidence="7">The sequence shown here is derived from an EMBL/GenBank/DDBJ whole genome shotgun (WGS) entry which is preliminary data.</text>
</comment>
<evidence type="ECO:0000256" key="3">
    <source>
        <dbReference type="ARBA" id="ARBA00023274"/>
    </source>
</evidence>
<name>A0ABV7YVN5_9BACT</name>
<dbReference type="Proteomes" id="UP001595616">
    <property type="component" value="Unassembled WGS sequence"/>
</dbReference>
<dbReference type="SUPFAM" id="SSF64263">
    <property type="entry name" value="Prokaryotic ribosomal protein L17"/>
    <property type="match status" value="1"/>
</dbReference>
<accession>A0ABV7YVN5</accession>
<sequence length="183" mass="20422">MRHGKKVNHLGRTKSHRDALLSNLANSLVKFKRIETTVAKAKALRMYVEPLITKAKLDNTHSRRVVFSYLQDKESIKSLFGEIAEKVAERNGGYTRIIKLGQRQGDNAEMALIELVDFNENLLASAPTEEEGNAKRSRRSKSKKTVSEVVNEGESAVEVVEEVATEEVAPETETPAEGEEETK</sequence>
<dbReference type="PROSITE" id="PS01167">
    <property type="entry name" value="RIBOSOMAL_L17"/>
    <property type="match status" value="1"/>
</dbReference>
<feature type="compositionally biased region" description="Low complexity" evidence="6">
    <location>
        <begin position="147"/>
        <end position="158"/>
    </location>
</feature>
<gene>
    <name evidence="4 7" type="primary">rplQ</name>
    <name evidence="7" type="ORF">ACFOOI_05415</name>
</gene>
<evidence type="ECO:0000256" key="5">
    <source>
        <dbReference type="RuleBase" id="RU000660"/>
    </source>
</evidence>
<dbReference type="HAMAP" id="MF_01368">
    <property type="entry name" value="Ribosomal_bL17"/>
    <property type="match status" value="1"/>
</dbReference>